<dbReference type="InterPro" id="IPR036938">
    <property type="entry name" value="PAP2/HPO_sf"/>
</dbReference>
<keyword evidence="1" id="KW-0812">Transmembrane</keyword>
<dbReference type="Pfam" id="PF01569">
    <property type="entry name" value="PAP2"/>
    <property type="match status" value="1"/>
</dbReference>
<evidence type="ECO:0000256" key="1">
    <source>
        <dbReference type="SAM" id="Phobius"/>
    </source>
</evidence>
<feature type="transmembrane region" description="Helical" evidence="1">
    <location>
        <begin position="131"/>
        <end position="152"/>
    </location>
</feature>
<dbReference type="EMBL" id="LBUP01000007">
    <property type="protein sequence ID" value="KKQ65983.1"/>
    <property type="molecule type" value="Genomic_DNA"/>
</dbReference>
<evidence type="ECO:0000313" key="4">
    <source>
        <dbReference type="Proteomes" id="UP000034235"/>
    </source>
</evidence>
<evidence type="ECO:0000313" key="3">
    <source>
        <dbReference type="EMBL" id="KKQ65983.1"/>
    </source>
</evidence>
<name>A0A0G0JE87_9BACT</name>
<protein>
    <submittedName>
        <fullName evidence="3">Phosphoesterase PA-phosphatase related protein</fullName>
    </submittedName>
</protein>
<dbReference type="SMART" id="SM00014">
    <property type="entry name" value="acidPPc"/>
    <property type="match status" value="1"/>
</dbReference>
<organism evidence="3 4">
    <name type="scientific">Candidatus Daviesbacteria bacterium GW2011_GWA2_38_24</name>
    <dbReference type="NCBI Taxonomy" id="1618422"/>
    <lineage>
        <taxon>Bacteria</taxon>
        <taxon>Candidatus Daviesiibacteriota</taxon>
    </lineage>
</organism>
<dbReference type="Proteomes" id="UP000034235">
    <property type="component" value="Unassembled WGS sequence"/>
</dbReference>
<evidence type="ECO:0000259" key="2">
    <source>
        <dbReference type="SMART" id="SM00014"/>
    </source>
</evidence>
<gene>
    <name evidence="3" type="ORF">US86_C0007G0028</name>
</gene>
<dbReference type="PANTHER" id="PTHR14969">
    <property type="entry name" value="SPHINGOSINE-1-PHOSPHATE PHOSPHOHYDROLASE"/>
    <property type="match status" value="1"/>
</dbReference>
<accession>A0A0G0JE87</accession>
<dbReference type="PANTHER" id="PTHR14969:SF13">
    <property type="entry name" value="AT30094P"/>
    <property type="match status" value="1"/>
</dbReference>
<dbReference type="AlphaFoldDB" id="A0A0G0JE87"/>
<dbReference type="SUPFAM" id="SSF48317">
    <property type="entry name" value="Acid phosphatase/Vanadium-dependent haloperoxidase"/>
    <property type="match status" value="1"/>
</dbReference>
<dbReference type="InterPro" id="IPR000326">
    <property type="entry name" value="PAP2/HPO"/>
</dbReference>
<keyword evidence="1" id="KW-0472">Membrane</keyword>
<reference evidence="3 4" key="1">
    <citation type="journal article" date="2015" name="Nature">
        <title>rRNA introns, odd ribosomes, and small enigmatic genomes across a large radiation of phyla.</title>
        <authorList>
            <person name="Brown C.T."/>
            <person name="Hug L.A."/>
            <person name="Thomas B.C."/>
            <person name="Sharon I."/>
            <person name="Castelle C.J."/>
            <person name="Singh A."/>
            <person name="Wilkins M.J."/>
            <person name="Williams K.H."/>
            <person name="Banfield J.F."/>
        </authorList>
    </citation>
    <scope>NUCLEOTIDE SEQUENCE [LARGE SCALE GENOMIC DNA]</scope>
</reference>
<comment type="caution">
    <text evidence="3">The sequence shown here is derived from an EMBL/GenBank/DDBJ whole genome shotgun (WGS) entry which is preliminary data.</text>
</comment>
<feature type="transmembrane region" description="Helical" evidence="1">
    <location>
        <begin position="98"/>
        <end position="119"/>
    </location>
</feature>
<feature type="transmembrane region" description="Helical" evidence="1">
    <location>
        <begin position="33"/>
        <end position="50"/>
    </location>
</feature>
<keyword evidence="1" id="KW-1133">Transmembrane helix</keyword>
<proteinExistence type="predicted"/>
<feature type="transmembrane region" description="Helical" evidence="1">
    <location>
        <begin position="57"/>
        <end position="78"/>
    </location>
</feature>
<feature type="domain" description="Phosphatidic acid phosphatase type 2/haloperoxidase" evidence="2">
    <location>
        <begin position="55"/>
        <end position="173"/>
    </location>
</feature>
<dbReference type="Gene3D" id="1.20.144.10">
    <property type="entry name" value="Phosphatidic acid phosphatase type 2/haloperoxidase"/>
    <property type="match status" value="2"/>
</dbReference>
<sequence length="188" mass="21674">MEKIDLAITLALQSIDFVWFDLIMRFLSDIGDVIWGSLILMLFVILGILIKRYKAALMLFISGVGSVLISESIKFLIHRPRPDPLLIEQLDKFTRADSFPSGHVLFAIGVYGFLLFFTFTELKERLLLRKVLLVIFSLPVLLMGLSRIYVGAHWFSDVLGAYLIGFVWLNLVIFLYRNMVWELNRKIS</sequence>
<feature type="transmembrane region" description="Helical" evidence="1">
    <location>
        <begin position="158"/>
        <end position="176"/>
    </location>
</feature>
<dbReference type="CDD" id="cd03392">
    <property type="entry name" value="PAP2_like_2"/>
    <property type="match status" value="1"/>
</dbReference>